<feature type="transmembrane region" description="Helical" evidence="1">
    <location>
        <begin position="48"/>
        <end position="69"/>
    </location>
</feature>
<reference evidence="2 3" key="1">
    <citation type="journal article" date="2010" name="Microbiology">
        <title>Twenty-eight divergent polysaccharide loci specifying within- and amongst-strain capsule diversity in three strains of Bacteroides fragilis.</title>
        <authorList>
            <person name="Patrick S."/>
            <person name="Blakely G.W."/>
            <person name="Houston S."/>
            <person name="Moore J."/>
            <person name="Abratt V.R."/>
            <person name="Bertalan M."/>
            <person name="Cerdeno-Tarraga A.M."/>
            <person name="Quail M.A."/>
            <person name="Corton N."/>
            <person name="Corton C."/>
            <person name="Bignell A."/>
            <person name="Barron A."/>
            <person name="Clark L."/>
            <person name="Bentley S.D."/>
            <person name="Parkhill J."/>
        </authorList>
    </citation>
    <scope>NUCLEOTIDE SEQUENCE [LARGE SCALE GENOMIC DNA]</scope>
    <source>
        <strain evidence="2 3">638R</strain>
    </source>
</reference>
<keyword evidence="1 2" id="KW-0812">Transmembrane</keyword>
<gene>
    <name evidence="2" type="ordered locus">BF638R_1161</name>
</gene>
<protein>
    <submittedName>
        <fullName evidence="2">Putative transmembrane protein</fullName>
    </submittedName>
</protein>
<proteinExistence type="predicted"/>
<dbReference type="PATRIC" id="fig|862962.3.peg.1177"/>
<evidence type="ECO:0000313" key="3">
    <source>
        <dbReference type="Proteomes" id="UP000008560"/>
    </source>
</evidence>
<sequence>MDKCKPLYFMVLHIRVVPPLLSSFVECPLSDSMYWMIGHFRRYVPERLLNAKVVVFLGFLWFTVDFYSLKGVGWWKIGHKTGYLLWNIYDSLEKMWGNR</sequence>
<dbReference type="HOGENOM" id="CLU_2434695_0_0_10"/>
<organism evidence="2 3">
    <name type="scientific">Bacteroides fragilis (strain 638R)</name>
    <dbReference type="NCBI Taxonomy" id="862962"/>
    <lineage>
        <taxon>Bacteria</taxon>
        <taxon>Pseudomonadati</taxon>
        <taxon>Bacteroidota</taxon>
        <taxon>Bacteroidia</taxon>
        <taxon>Bacteroidales</taxon>
        <taxon>Bacteroidaceae</taxon>
        <taxon>Bacteroides</taxon>
    </lineage>
</organism>
<keyword evidence="1" id="KW-1133">Transmembrane helix</keyword>
<accession>E1WQC7</accession>
<dbReference type="KEGG" id="bfg:BF638R_1161"/>
<name>E1WQC7_BACF6</name>
<evidence type="ECO:0000313" key="2">
    <source>
        <dbReference type="EMBL" id="CBW21713.1"/>
    </source>
</evidence>
<dbReference type="EMBL" id="FQ312004">
    <property type="protein sequence ID" value="CBW21713.1"/>
    <property type="molecule type" value="Genomic_DNA"/>
</dbReference>
<dbReference type="AlphaFoldDB" id="E1WQC7"/>
<keyword evidence="1" id="KW-0472">Membrane</keyword>
<dbReference type="Proteomes" id="UP000008560">
    <property type="component" value="Chromosome"/>
</dbReference>
<evidence type="ECO:0000256" key="1">
    <source>
        <dbReference type="SAM" id="Phobius"/>
    </source>
</evidence>